<gene>
    <name evidence="1" type="ORF">AAG570_009428</name>
</gene>
<reference evidence="1 2" key="1">
    <citation type="submission" date="2024-07" db="EMBL/GenBank/DDBJ databases">
        <title>Chromosome-level genome assembly of the water stick insect Ranatra chinensis (Heteroptera: Nepidae).</title>
        <authorList>
            <person name="Liu X."/>
        </authorList>
    </citation>
    <scope>NUCLEOTIDE SEQUENCE [LARGE SCALE GENOMIC DNA]</scope>
    <source>
        <strain evidence="1">Cailab_2021Rc</strain>
        <tissue evidence="1">Muscle</tissue>
    </source>
</reference>
<name>A0ABD0YP53_9HEMI</name>
<organism evidence="1 2">
    <name type="scientific">Ranatra chinensis</name>
    <dbReference type="NCBI Taxonomy" id="642074"/>
    <lineage>
        <taxon>Eukaryota</taxon>
        <taxon>Metazoa</taxon>
        <taxon>Ecdysozoa</taxon>
        <taxon>Arthropoda</taxon>
        <taxon>Hexapoda</taxon>
        <taxon>Insecta</taxon>
        <taxon>Pterygota</taxon>
        <taxon>Neoptera</taxon>
        <taxon>Paraneoptera</taxon>
        <taxon>Hemiptera</taxon>
        <taxon>Heteroptera</taxon>
        <taxon>Panheteroptera</taxon>
        <taxon>Nepomorpha</taxon>
        <taxon>Nepidae</taxon>
        <taxon>Ranatrinae</taxon>
        <taxon>Ranatra</taxon>
    </lineage>
</organism>
<comment type="caution">
    <text evidence="1">The sequence shown here is derived from an EMBL/GenBank/DDBJ whole genome shotgun (WGS) entry which is preliminary data.</text>
</comment>
<evidence type="ECO:0000313" key="1">
    <source>
        <dbReference type="EMBL" id="KAL1137732.1"/>
    </source>
</evidence>
<dbReference type="EMBL" id="JBFDAA010000004">
    <property type="protein sequence ID" value="KAL1137732.1"/>
    <property type="molecule type" value="Genomic_DNA"/>
</dbReference>
<protein>
    <submittedName>
        <fullName evidence="1">Uncharacterized protein</fullName>
    </submittedName>
</protein>
<keyword evidence="2" id="KW-1185">Reference proteome</keyword>
<sequence>MAPKRRNMFHKNKKQETTEIVPEGETLVRLADDAWNSEDLAKIRNRRSDEVPAGETLVRLSNDAWNPEDLKKIRTRRSVDFDGVFRAKRGAFVFDKKASEGTMVQFSRSMLADSDLEQRHKRAVRWVHNELLLYVVEAFKSRVRIPCHYFVNVQTKLAGVIGMLSKAMEVAHRRYFLASDVMEALLTEHVPRPPSLRGLRGGFKGRVWEGRALISGLELDLSLVSRDPVQHMRDFKLNLIALFNYDCYDFWSERLHWKRVRFGGMTGIA</sequence>
<proteinExistence type="predicted"/>
<evidence type="ECO:0000313" key="2">
    <source>
        <dbReference type="Proteomes" id="UP001558652"/>
    </source>
</evidence>
<dbReference type="Proteomes" id="UP001558652">
    <property type="component" value="Unassembled WGS sequence"/>
</dbReference>
<accession>A0ABD0YP53</accession>
<dbReference type="AlphaFoldDB" id="A0ABD0YP53"/>